<dbReference type="AlphaFoldDB" id="A0A9P8V5U8"/>
<reference evidence="1" key="1">
    <citation type="journal article" date="2021" name="Nat. Commun.">
        <title>Genetic determinants of endophytism in the Arabidopsis root mycobiome.</title>
        <authorList>
            <person name="Mesny F."/>
            <person name="Miyauchi S."/>
            <person name="Thiergart T."/>
            <person name="Pickel B."/>
            <person name="Atanasova L."/>
            <person name="Karlsson M."/>
            <person name="Huettel B."/>
            <person name="Barry K.W."/>
            <person name="Haridas S."/>
            <person name="Chen C."/>
            <person name="Bauer D."/>
            <person name="Andreopoulos W."/>
            <person name="Pangilinan J."/>
            <person name="LaButti K."/>
            <person name="Riley R."/>
            <person name="Lipzen A."/>
            <person name="Clum A."/>
            <person name="Drula E."/>
            <person name="Henrissat B."/>
            <person name="Kohler A."/>
            <person name="Grigoriev I.V."/>
            <person name="Martin F.M."/>
            <person name="Hacquard S."/>
        </authorList>
    </citation>
    <scope>NUCLEOTIDE SEQUENCE</scope>
    <source>
        <strain evidence="1">MPI-SDFR-AT-0117</strain>
    </source>
</reference>
<keyword evidence="2" id="KW-1185">Reference proteome</keyword>
<organism evidence="1 2">
    <name type="scientific">Plectosphaerella plurivora</name>
    <dbReference type="NCBI Taxonomy" id="936078"/>
    <lineage>
        <taxon>Eukaryota</taxon>
        <taxon>Fungi</taxon>
        <taxon>Dikarya</taxon>
        <taxon>Ascomycota</taxon>
        <taxon>Pezizomycotina</taxon>
        <taxon>Sordariomycetes</taxon>
        <taxon>Hypocreomycetidae</taxon>
        <taxon>Glomerellales</taxon>
        <taxon>Plectosphaerellaceae</taxon>
        <taxon>Plectosphaerella</taxon>
    </lineage>
</organism>
<accession>A0A9P8V5U8</accession>
<comment type="caution">
    <text evidence="1">The sequence shown here is derived from an EMBL/GenBank/DDBJ whole genome shotgun (WGS) entry which is preliminary data.</text>
</comment>
<sequence>MNPPALAMATYACQAEGCGATFTTLKKRENHCKEQQGDQNHAAAYWYCPLEGCRYSRQAQEEEGKRSRGDAMLSHLVTRQHNIVGPDDDKKNGKPLPVPIREKLRDSAMALTDANLAMKARDLTTFSAKSVEAHALWYEATQMIKKEEAAMKVERNLMPTGQQKAMPTGQQNTMSMQQDTRPVQQDATDMQQQHAMDMQQYHGTFTQQQQTTDQQQYATGMDQNAMGMQPQTMVATEEPTEDVFLIIYFSPLPADIRYCENPMYMLAAFKPAGGDVPRQLTTVWQLDRLSGSEVQVGISDLPAQEHWRGCWLSNEEFQRIGSMATFVDREDIVKGFSNDKRLDAHSPMLPGPQDNGFSSF</sequence>
<evidence type="ECO:0000313" key="1">
    <source>
        <dbReference type="EMBL" id="KAH6675349.1"/>
    </source>
</evidence>
<proteinExistence type="predicted"/>
<protein>
    <submittedName>
        <fullName evidence="1">Uncharacterized protein</fullName>
    </submittedName>
</protein>
<dbReference type="EMBL" id="JAGSXJ010000025">
    <property type="protein sequence ID" value="KAH6675349.1"/>
    <property type="molecule type" value="Genomic_DNA"/>
</dbReference>
<name>A0A9P8V5U8_9PEZI</name>
<gene>
    <name evidence="1" type="ORF">F5X68DRAFT_193904</name>
</gene>
<dbReference type="Proteomes" id="UP000770015">
    <property type="component" value="Unassembled WGS sequence"/>
</dbReference>
<evidence type="ECO:0000313" key="2">
    <source>
        <dbReference type="Proteomes" id="UP000770015"/>
    </source>
</evidence>